<gene>
    <name evidence="2" type="ORF">AVEN_164603_1</name>
</gene>
<feature type="domain" description="PiggyBac transposable element-derived protein" evidence="1">
    <location>
        <begin position="15"/>
        <end position="134"/>
    </location>
</feature>
<keyword evidence="3" id="KW-1185">Reference proteome</keyword>
<dbReference type="OrthoDB" id="123207at2759"/>
<comment type="caution">
    <text evidence="2">The sequence shown here is derived from an EMBL/GenBank/DDBJ whole genome shotgun (WGS) entry which is preliminary data.</text>
</comment>
<dbReference type="Proteomes" id="UP000499080">
    <property type="component" value="Unassembled WGS sequence"/>
</dbReference>
<name>A0A4Y2B3R1_ARAVE</name>
<proteinExistence type="predicted"/>
<dbReference type="PANTHER" id="PTHR47055:SF3">
    <property type="entry name" value="PHORBOL-ESTER_DAG-TYPE DOMAIN-CONTAINING PROTEIN"/>
    <property type="match status" value="1"/>
</dbReference>
<reference evidence="2 3" key="1">
    <citation type="journal article" date="2019" name="Sci. Rep.">
        <title>Orb-weaving spider Araneus ventricosus genome elucidates the spidroin gene catalogue.</title>
        <authorList>
            <person name="Kono N."/>
            <person name="Nakamura H."/>
            <person name="Ohtoshi R."/>
            <person name="Moran D.A.P."/>
            <person name="Shinohara A."/>
            <person name="Yoshida Y."/>
            <person name="Fujiwara M."/>
            <person name="Mori M."/>
            <person name="Tomita M."/>
            <person name="Arakawa K."/>
        </authorList>
    </citation>
    <scope>NUCLEOTIDE SEQUENCE [LARGE SCALE GENOMIC DNA]</scope>
</reference>
<dbReference type="Pfam" id="PF13843">
    <property type="entry name" value="DDE_Tnp_1_7"/>
    <property type="match status" value="1"/>
</dbReference>
<evidence type="ECO:0000313" key="3">
    <source>
        <dbReference type="Proteomes" id="UP000499080"/>
    </source>
</evidence>
<evidence type="ECO:0000259" key="1">
    <source>
        <dbReference type="Pfam" id="PF13843"/>
    </source>
</evidence>
<dbReference type="PANTHER" id="PTHR47055">
    <property type="entry name" value="DDE_TNP_1_7 DOMAIN-CONTAINING PROTEIN"/>
    <property type="match status" value="1"/>
</dbReference>
<dbReference type="GO" id="GO:0043565">
    <property type="term" value="F:sequence-specific DNA binding"/>
    <property type="evidence" value="ECO:0007669"/>
    <property type="project" value="TreeGrafter"/>
</dbReference>
<organism evidence="2 3">
    <name type="scientific">Araneus ventricosus</name>
    <name type="common">Orbweaver spider</name>
    <name type="synonym">Epeira ventricosa</name>
    <dbReference type="NCBI Taxonomy" id="182803"/>
    <lineage>
        <taxon>Eukaryota</taxon>
        <taxon>Metazoa</taxon>
        <taxon>Ecdysozoa</taxon>
        <taxon>Arthropoda</taxon>
        <taxon>Chelicerata</taxon>
        <taxon>Arachnida</taxon>
        <taxon>Araneae</taxon>
        <taxon>Araneomorphae</taxon>
        <taxon>Entelegynae</taxon>
        <taxon>Araneoidea</taxon>
        <taxon>Araneidae</taxon>
        <taxon>Araneus</taxon>
    </lineage>
</organism>
<dbReference type="AlphaFoldDB" id="A0A4Y2B3R1"/>
<dbReference type="InterPro" id="IPR029526">
    <property type="entry name" value="PGBD"/>
</dbReference>
<evidence type="ECO:0000313" key="2">
    <source>
        <dbReference type="EMBL" id="GBL86447.1"/>
    </source>
</evidence>
<protein>
    <recommendedName>
        <fullName evidence="1">PiggyBac transposable element-derived protein domain-containing protein</fullName>
    </recommendedName>
</protein>
<accession>A0A4Y2B3R1</accession>
<dbReference type="EMBL" id="BGPR01000048">
    <property type="protein sequence ID" value="GBL86447.1"/>
    <property type="molecule type" value="Genomic_DNA"/>
</dbReference>
<dbReference type="InterPro" id="IPR052638">
    <property type="entry name" value="PiggyBac_TE-derived"/>
</dbReference>
<sequence length="138" mass="16458">MIILLVSTKVISKSLGIFFHNDYHILPHEKMYWENVPDTGTTLVNRAMSRKRYSDTKRYLHLNDNLALNKEDCYYKIALKQFGIFSENLTISERMVRYFGRHSCKMYMKNKPVKFGYKLWMLTSSNGYPFHYKVSTSY</sequence>